<dbReference type="InterPro" id="IPR036259">
    <property type="entry name" value="MFS_trans_sf"/>
</dbReference>
<evidence type="ECO:0000256" key="5">
    <source>
        <dbReference type="ARBA" id="ARBA00023136"/>
    </source>
</evidence>
<dbReference type="PANTHER" id="PTHR48020">
    <property type="entry name" value="PROTON MYO-INOSITOL COTRANSPORTER"/>
    <property type="match status" value="1"/>
</dbReference>
<keyword evidence="2" id="KW-0813">Transport</keyword>
<dbReference type="AlphaFoldDB" id="A0A7S3I876"/>
<feature type="transmembrane region" description="Helical" evidence="6">
    <location>
        <begin position="20"/>
        <end position="43"/>
    </location>
</feature>
<dbReference type="PROSITE" id="PS50850">
    <property type="entry name" value="MFS"/>
    <property type="match status" value="1"/>
</dbReference>
<dbReference type="GO" id="GO:0022857">
    <property type="term" value="F:transmembrane transporter activity"/>
    <property type="evidence" value="ECO:0007669"/>
    <property type="project" value="InterPro"/>
</dbReference>
<evidence type="ECO:0000256" key="4">
    <source>
        <dbReference type="ARBA" id="ARBA00022989"/>
    </source>
</evidence>
<keyword evidence="4 6" id="KW-1133">Transmembrane helix</keyword>
<keyword evidence="3 6" id="KW-0812">Transmembrane</keyword>
<evidence type="ECO:0000259" key="7">
    <source>
        <dbReference type="PROSITE" id="PS50850"/>
    </source>
</evidence>
<dbReference type="GO" id="GO:0016020">
    <property type="term" value="C:membrane"/>
    <property type="evidence" value="ECO:0007669"/>
    <property type="project" value="UniProtKB-SubCell"/>
</dbReference>
<feature type="transmembrane region" description="Helical" evidence="6">
    <location>
        <begin position="50"/>
        <end position="69"/>
    </location>
</feature>
<feature type="domain" description="Major facilitator superfamily (MFS) profile" evidence="7">
    <location>
        <begin position="1"/>
        <end position="105"/>
    </location>
</feature>
<proteinExistence type="predicted"/>
<gene>
    <name evidence="8" type="ORF">FEHR0123_LOCUS11242</name>
</gene>
<comment type="subcellular location">
    <subcellularLocation>
        <location evidence="1">Membrane</location>
        <topology evidence="1">Multi-pass membrane protein</topology>
    </subcellularLocation>
</comment>
<evidence type="ECO:0000256" key="1">
    <source>
        <dbReference type="ARBA" id="ARBA00004141"/>
    </source>
</evidence>
<feature type="transmembrane region" description="Helical" evidence="6">
    <location>
        <begin position="81"/>
        <end position="101"/>
    </location>
</feature>
<dbReference type="Pfam" id="PF00083">
    <property type="entry name" value="Sugar_tr"/>
    <property type="match status" value="1"/>
</dbReference>
<evidence type="ECO:0000256" key="6">
    <source>
        <dbReference type="SAM" id="Phobius"/>
    </source>
</evidence>
<reference evidence="8" key="1">
    <citation type="submission" date="2021-01" db="EMBL/GenBank/DDBJ databases">
        <authorList>
            <person name="Corre E."/>
            <person name="Pelletier E."/>
            <person name="Niang G."/>
            <person name="Scheremetjew M."/>
            <person name="Finn R."/>
            <person name="Kale V."/>
            <person name="Holt S."/>
            <person name="Cochrane G."/>
            <person name="Meng A."/>
            <person name="Brown T."/>
            <person name="Cohen L."/>
        </authorList>
    </citation>
    <scope>NUCLEOTIDE SEQUENCE</scope>
    <source>
        <strain evidence="8">Fehren 1</strain>
    </source>
</reference>
<accession>A0A7S3I876</accession>
<dbReference type="Gene3D" id="1.20.1250.20">
    <property type="entry name" value="MFS general substrate transporter like domains"/>
    <property type="match status" value="1"/>
</dbReference>
<evidence type="ECO:0000313" key="8">
    <source>
        <dbReference type="EMBL" id="CAE0316265.1"/>
    </source>
</evidence>
<evidence type="ECO:0000256" key="3">
    <source>
        <dbReference type="ARBA" id="ARBA00022692"/>
    </source>
</evidence>
<evidence type="ECO:0000256" key="2">
    <source>
        <dbReference type="ARBA" id="ARBA00022448"/>
    </source>
</evidence>
<dbReference type="InterPro" id="IPR005828">
    <property type="entry name" value="MFS_sugar_transport-like"/>
</dbReference>
<dbReference type="EMBL" id="HBIE01036856">
    <property type="protein sequence ID" value="CAE0316265.1"/>
    <property type="molecule type" value="Transcribed_RNA"/>
</dbReference>
<name>A0A7S3I876_9SPIT</name>
<dbReference type="InterPro" id="IPR050814">
    <property type="entry name" value="Myo-inositol_Transporter"/>
</dbReference>
<dbReference type="PANTHER" id="PTHR48020:SF12">
    <property type="entry name" value="PROTON MYO-INOSITOL COTRANSPORTER"/>
    <property type="match status" value="1"/>
</dbReference>
<dbReference type="SUPFAM" id="SSF103473">
    <property type="entry name" value="MFS general substrate transporter"/>
    <property type="match status" value="1"/>
</dbReference>
<keyword evidence="5 6" id="KW-0472">Membrane</keyword>
<sequence>MGLSMGAVATLAYFKANLVLVVFIVIFLVFFQLTIGTYAWVYLGQVNCDEGLSIGTLVLWSGCLVISIYTQTMFTELHNTWTFLIFASISLASFIFFMLFLRETKGLSRDEAQNLYSKGGFVADDHQRCASFTSKNTGNRFSQASLQQDEDAMVKAKLTA</sequence>
<dbReference type="InterPro" id="IPR020846">
    <property type="entry name" value="MFS_dom"/>
</dbReference>
<protein>
    <recommendedName>
        <fullName evidence="7">Major facilitator superfamily (MFS) profile domain-containing protein</fullName>
    </recommendedName>
</protein>
<organism evidence="8">
    <name type="scientific">Favella ehrenbergii</name>
    <dbReference type="NCBI Taxonomy" id="182087"/>
    <lineage>
        <taxon>Eukaryota</taxon>
        <taxon>Sar</taxon>
        <taxon>Alveolata</taxon>
        <taxon>Ciliophora</taxon>
        <taxon>Intramacronucleata</taxon>
        <taxon>Spirotrichea</taxon>
        <taxon>Choreotrichia</taxon>
        <taxon>Tintinnida</taxon>
        <taxon>Xystonellidae</taxon>
        <taxon>Favella</taxon>
    </lineage>
</organism>